<dbReference type="HAMAP" id="MF_00246">
    <property type="entry name" value="Galactokinase"/>
    <property type="match status" value="1"/>
</dbReference>
<dbReference type="InterPro" id="IPR019741">
    <property type="entry name" value="Galactokinase_CS"/>
</dbReference>
<dbReference type="NCBIfam" id="TIGR00131">
    <property type="entry name" value="gal_kin"/>
    <property type="match status" value="1"/>
</dbReference>
<feature type="site" description="Transition state stabilizer" evidence="11">
    <location>
        <position position="27"/>
    </location>
</feature>
<dbReference type="PANTHER" id="PTHR10457">
    <property type="entry name" value="MEVALONATE KINASE/GALACTOKINASE"/>
    <property type="match status" value="1"/>
</dbReference>
<dbReference type="Pfam" id="PF10509">
    <property type="entry name" value="GalKase_gal_bdg"/>
    <property type="match status" value="1"/>
</dbReference>
<dbReference type="Pfam" id="PF08544">
    <property type="entry name" value="GHMP_kinases_C"/>
    <property type="match status" value="1"/>
</dbReference>
<dbReference type="InterPro" id="IPR000705">
    <property type="entry name" value="Galactokinase"/>
</dbReference>
<evidence type="ECO:0000259" key="15">
    <source>
        <dbReference type="Pfam" id="PF10509"/>
    </source>
</evidence>
<feature type="active site" description="Proton acceptor" evidence="11">
    <location>
        <position position="174"/>
    </location>
</feature>
<dbReference type="SUPFAM" id="SSF55060">
    <property type="entry name" value="GHMP Kinase, C-terminal domain"/>
    <property type="match status" value="1"/>
</dbReference>
<sequence length="391" mass="43233">MKIQALKDKFEEIYGEPSESVFFSPGRVNLIGEHIDYNGGMVLPVAINLGTYAVLRKRDDQKVNVISLNFESLGVMSFELDKIKYDADLDWVNYPMGVLYILQQEGFKTPFGFDMLFFGDLPNGAGLSSSASIEVLMATIANEYYGLGLEGVAIAKLCQKSENQFNGVNCGIMDQFSIAMGKKDHAVLLNCDTLEYENVPATLGDYRIVIVNTNKKRGLVDSEYNLRRTECDTAFTKLQSAFDLRKITSLCDLTPTEFLSVSEVLTSDSVYKRAYHAIVENHRTIKSKEALNAGNLVVFGEWMYSSHESLSNYFEVSCKELDLVVKLSRGLRGVLGARMTGAGFGGCAIALVHKDHCASYQKTIADKYKAETGLEAAFYIAQISGGTARVE</sequence>
<keyword evidence="3 11" id="KW-0808">Transferase</keyword>
<comment type="caution">
    <text evidence="16">The sequence shown here is derived from an EMBL/GenBank/DDBJ whole genome shotgun (WGS) entry which is preliminary data.</text>
</comment>
<dbReference type="Pfam" id="PF00288">
    <property type="entry name" value="GHMP_kinases_N"/>
    <property type="match status" value="1"/>
</dbReference>
<feature type="domain" description="GHMP kinase N-terminal" evidence="13">
    <location>
        <begin position="93"/>
        <end position="182"/>
    </location>
</feature>
<evidence type="ECO:0000256" key="10">
    <source>
        <dbReference type="ARBA" id="ARBA00023277"/>
    </source>
</evidence>
<feature type="domain" description="GHMP kinase C-terminal" evidence="14">
    <location>
        <begin position="288"/>
        <end position="356"/>
    </location>
</feature>
<dbReference type="InterPro" id="IPR013750">
    <property type="entry name" value="GHMP_kinase_C_dom"/>
</dbReference>
<keyword evidence="6 11" id="KW-0418">Kinase</keyword>
<dbReference type="PROSITE" id="PS00627">
    <property type="entry name" value="GHMP_KINASES_ATP"/>
    <property type="match status" value="1"/>
</dbReference>
<keyword evidence="7 11" id="KW-0067">ATP-binding</keyword>
<dbReference type="NCBIfam" id="NF003705">
    <property type="entry name" value="PRK05322.1"/>
    <property type="match status" value="1"/>
</dbReference>
<dbReference type="SUPFAM" id="SSF54211">
    <property type="entry name" value="Ribosomal protein S5 domain 2-like"/>
    <property type="match status" value="1"/>
</dbReference>
<organism evidence="16 17">
    <name type="scientific">Fusibacter bizertensis</name>
    <dbReference type="NCBI Taxonomy" id="1488331"/>
    <lineage>
        <taxon>Bacteria</taxon>
        <taxon>Bacillati</taxon>
        <taxon>Bacillota</taxon>
        <taxon>Clostridia</taxon>
        <taxon>Eubacteriales</taxon>
        <taxon>Eubacteriales Family XII. Incertae Sedis</taxon>
        <taxon>Fusibacter</taxon>
    </lineage>
</organism>
<comment type="similarity">
    <text evidence="1 11">Belongs to the GHMP kinase family. GalK subfamily.</text>
</comment>
<keyword evidence="8 11" id="KW-0460">Magnesium</keyword>
<feature type="binding site" evidence="11">
    <location>
        <position position="67"/>
    </location>
    <ligand>
        <name>ATP</name>
        <dbReference type="ChEBI" id="CHEBI:30616"/>
    </ligand>
</feature>
<dbReference type="Gene3D" id="3.30.70.890">
    <property type="entry name" value="GHMP kinase, C-terminal domain"/>
    <property type="match status" value="1"/>
</dbReference>
<dbReference type="InterPro" id="IPR006203">
    <property type="entry name" value="GHMP_knse_ATP-bd_CS"/>
</dbReference>
<evidence type="ECO:0000313" key="17">
    <source>
        <dbReference type="Proteomes" id="UP001158045"/>
    </source>
</evidence>
<feature type="binding site" evidence="11">
    <location>
        <begin position="33"/>
        <end position="36"/>
    </location>
    <ligand>
        <name>substrate</name>
    </ligand>
</feature>
<keyword evidence="17" id="KW-1185">Reference proteome</keyword>
<dbReference type="RefSeq" id="WP_281094863.1">
    <property type="nucleotide sequence ID" value="NZ_JARYZI010000008.1"/>
</dbReference>
<comment type="subcellular location">
    <subcellularLocation>
        <location evidence="11">Cytoplasm</location>
    </subcellularLocation>
</comment>
<evidence type="ECO:0000256" key="8">
    <source>
        <dbReference type="ARBA" id="ARBA00022842"/>
    </source>
</evidence>
<evidence type="ECO:0000313" key="16">
    <source>
        <dbReference type="EMBL" id="MDH8678968.1"/>
    </source>
</evidence>
<keyword evidence="5 11" id="KW-0547">Nucleotide-binding</keyword>
<dbReference type="PRINTS" id="PR00959">
    <property type="entry name" value="MEVGALKINASE"/>
</dbReference>
<proteinExistence type="inferred from homology"/>
<evidence type="ECO:0000256" key="11">
    <source>
        <dbReference type="HAMAP-Rule" id="MF_00246"/>
    </source>
</evidence>
<dbReference type="InterPro" id="IPR036554">
    <property type="entry name" value="GHMP_kinase_C_sf"/>
</dbReference>
<dbReference type="Proteomes" id="UP001158045">
    <property type="component" value="Unassembled WGS sequence"/>
</dbReference>
<evidence type="ECO:0000256" key="1">
    <source>
        <dbReference type="ARBA" id="ARBA00006566"/>
    </source>
</evidence>
<dbReference type="InterPro" id="IPR014721">
    <property type="entry name" value="Ribsml_uS5_D2-typ_fold_subgr"/>
</dbReference>
<keyword evidence="10 11" id="KW-0119">Carbohydrate metabolism</keyword>
<name>A0ABT6NEW3_9FIRM</name>
<dbReference type="PRINTS" id="PR00473">
    <property type="entry name" value="GALCTOKINASE"/>
</dbReference>
<comment type="function">
    <text evidence="11">Catalyzes the transfer of the gamma-phosphate of ATP to D-galactose to form alpha-D-galactose-1-phosphate (Gal-1-P).</text>
</comment>
<feature type="domain" description="Galactokinase N-terminal" evidence="15">
    <location>
        <begin position="9"/>
        <end position="57"/>
    </location>
</feature>
<feature type="binding site" evidence="11">
    <location>
        <begin position="124"/>
        <end position="130"/>
    </location>
    <ligand>
        <name>ATP</name>
        <dbReference type="ChEBI" id="CHEBI:30616"/>
    </ligand>
</feature>
<dbReference type="InterPro" id="IPR020568">
    <property type="entry name" value="Ribosomal_Su5_D2-typ_SF"/>
</dbReference>
<evidence type="ECO:0000256" key="12">
    <source>
        <dbReference type="NCBIfam" id="TIGR00131"/>
    </source>
</evidence>
<evidence type="ECO:0000256" key="4">
    <source>
        <dbReference type="ARBA" id="ARBA00022723"/>
    </source>
</evidence>
<reference evidence="16 17" key="1">
    <citation type="submission" date="2023-04" db="EMBL/GenBank/DDBJ databases">
        <title>Fusibacter bizertensis strain WBS, isolated from littoral bottom sediments of the Arctic seas - biochemical and genomic analysis.</title>
        <authorList>
            <person name="Brioukhanov A.L."/>
        </authorList>
    </citation>
    <scope>NUCLEOTIDE SEQUENCE [LARGE SCALE GENOMIC DNA]</scope>
    <source>
        <strain evidence="16 17">WBS</strain>
    </source>
</reference>
<comment type="catalytic activity">
    <reaction evidence="11">
        <text>alpha-D-galactose + ATP = alpha-D-galactose 1-phosphate + ADP + H(+)</text>
        <dbReference type="Rhea" id="RHEA:13553"/>
        <dbReference type="ChEBI" id="CHEBI:15378"/>
        <dbReference type="ChEBI" id="CHEBI:28061"/>
        <dbReference type="ChEBI" id="CHEBI:30616"/>
        <dbReference type="ChEBI" id="CHEBI:58336"/>
        <dbReference type="ChEBI" id="CHEBI:456216"/>
        <dbReference type="EC" id="2.7.1.6"/>
    </reaction>
</comment>
<dbReference type="EC" id="2.7.1.6" evidence="11 12"/>
<feature type="binding site" evidence="11">
    <location>
        <position position="162"/>
    </location>
    <ligand>
        <name>Mg(2+)</name>
        <dbReference type="ChEBI" id="CHEBI:18420"/>
    </ligand>
</feature>
<accession>A0ABT6NEW3</accession>
<feature type="binding site" evidence="11">
    <location>
        <position position="224"/>
    </location>
    <ligand>
        <name>substrate</name>
    </ligand>
</feature>
<dbReference type="PIRSF" id="PIRSF000530">
    <property type="entry name" value="Galactokinase"/>
    <property type="match status" value="1"/>
</dbReference>
<dbReference type="EMBL" id="JARYZI010000008">
    <property type="protein sequence ID" value="MDH8678968.1"/>
    <property type="molecule type" value="Genomic_DNA"/>
</dbReference>
<keyword evidence="2 11" id="KW-0963">Cytoplasm</keyword>
<keyword evidence="9 11" id="KW-0299">Galactose metabolism</keyword>
<evidence type="ECO:0000256" key="2">
    <source>
        <dbReference type="ARBA" id="ARBA00022490"/>
    </source>
</evidence>
<dbReference type="PROSITE" id="PS00106">
    <property type="entry name" value="GALACTOKINASE"/>
    <property type="match status" value="1"/>
</dbReference>
<feature type="binding site" evidence="11">
    <location>
        <position position="130"/>
    </location>
    <ligand>
        <name>Mg(2+)</name>
        <dbReference type="ChEBI" id="CHEBI:18420"/>
    </ligand>
</feature>
<dbReference type="Gene3D" id="3.30.230.10">
    <property type="match status" value="1"/>
</dbReference>
<evidence type="ECO:0000256" key="7">
    <source>
        <dbReference type="ARBA" id="ARBA00022840"/>
    </source>
</evidence>
<evidence type="ECO:0000259" key="13">
    <source>
        <dbReference type="Pfam" id="PF00288"/>
    </source>
</evidence>
<evidence type="ECO:0000256" key="9">
    <source>
        <dbReference type="ARBA" id="ARBA00023144"/>
    </source>
</evidence>
<dbReference type="InterPro" id="IPR019539">
    <property type="entry name" value="GalKase_N"/>
</dbReference>
<dbReference type="InterPro" id="IPR022963">
    <property type="entry name" value="Galactokinase_bac"/>
</dbReference>
<dbReference type="GO" id="GO:0004335">
    <property type="term" value="F:galactokinase activity"/>
    <property type="evidence" value="ECO:0007669"/>
    <property type="project" value="UniProtKB-EC"/>
</dbReference>
<evidence type="ECO:0000259" key="14">
    <source>
        <dbReference type="Pfam" id="PF08544"/>
    </source>
</evidence>
<dbReference type="InterPro" id="IPR006204">
    <property type="entry name" value="GHMP_kinase_N_dom"/>
</dbReference>
<evidence type="ECO:0000256" key="6">
    <source>
        <dbReference type="ARBA" id="ARBA00022777"/>
    </source>
</evidence>
<dbReference type="InterPro" id="IPR006206">
    <property type="entry name" value="Mevalonate/galactokinase"/>
</dbReference>
<keyword evidence="4 11" id="KW-0479">Metal-binding</keyword>
<evidence type="ECO:0000256" key="3">
    <source>
        <dbReference type="ARBA" id="ARBA00022679"/>
    </source>
</evidence>
<evidence type="ECO:0000256" key="5">
    <source>
        <dbReference type="ARBA" id="ARBA00022741"/>
    </source>
</evidence>
<comment type="pathway">
    <text evidence="11">Carbohydrate metabolism; galactose metabolism.</text>
</comment>
<gene>
    <name evidence="11" type="primary">galK</name>
    <name evidence="16" type="ORF">QE109_12480</name>
</gene>
<dbReference type="PANTHER" id="PTHR10457:SF7">
    <property type="entry name" value="GALACTOKINASE-RELATED"/>
    <property type="match status" value="1"/>
</dbReference>
<protein>
    <recommendedName>
        <fullName evidence="11 12">Galactokinase</fullName>
        <ecNumber evidence="11 12">2.7.1.6</ecNumber>
    </recommendedName>
    <alternativeName>
        <fullName evidence="11">Galactose kinase</fullName>
    </alternativeName>
</protein>